<reference evidence="5" key="2">
    <citation type="submission" date="2024-02" db="EMBL/GenBank/DDBJ databases">
        <title>Neisseria leonii sp. nov.</title>
        <authorList>
            <person name="Boutroux M."/>
            <person name="Favre-Rochex S."/>
            <person name="Gorgette O."/>
            <person name="Touak G."/>
            <person name="Muhle E."/>
            <person name="Chesneau O."/>
            <person name="Clermont D."/>
            <person name="Rahi P."/>
        </authorList>
    </citation>
    <scope>NUCLEOTIDE SEQUENCE</scope>
    <source>
        <strain evidence="5">51.81</strain>
    </source>
</reference>
<dbReference type="AlphaFoldDB" id="A0A9X4E344"/>
<feature type="transmembrane region" description="Helical" evidence="3">
    <location>
        <begin position="186"/>
        <end position="212"/>
    </location>
</feature>
<name>A0A9X4E344_9NEIS</name>
<dbReference type="EMBL" id="CP146598">
    <property type="protein sequence ID" value="WWY03966.1"/>
    <property type="molecule type" value="Genomic_DNA"/>
</dbReference>
<accession>A0A9X4E344</accession>
<evidence type="ECO:0000313" key="6">
    <source>
        <dbReference type="Proteomes" id="UP001149607"/>
    </source>
</evidence>
<dbReference type="RefSeq" id="WP_274585646.1">
    <property type="nucleotide sequence ID" value="NZ_CP145811.1"/>
</dbReference>
<evidence type="ECO:0000256" key="3">
    <source>
        <dbReference type="SAM" id="Phobius"/>
    </source>
</evidence>
<feature type="region of interest" description="Disordered" evidence="2">
    <location>
        <begin position="1"/>
        <end position="21"/>
    </location>
</feature>
<feature type="coiled-coil region" evidence="1">
    <location>
        <begin position="85"/>
        <end position="112"/>
    </location>
</feature>
<keyword evidence="3" id="KW-1133">Transmembrane helix</keyword>
<dbReference type="Proteomes" id="UP001149607">
    <property type="component" value="Chromosome"/>
</dbReference>
<dbReference type="SUPFAM" id="SSF56837">
    <property type="entry name" value="Colicin"/>
    <property type="match status" value="1"/>
</dbReference>
<proteinExistence type="predicted"/>
<sequence length="447" mass="47619">MDATGTAAPNHAPAAPSAPPSLRPGFGIIGNHTAYIDAAARNPHKTLMKQLEQLKTQASAKHNLASALSHNIMAFEEGHIYDERKAFYAANREALNEAVEKLRADTAELTQKYGETAGKLHALEGITKITGAIGNLTDAYELGSRIKQARQDGNWDPVAGTVAKIAATEATISGSAAIARVLGMGLLGIGFSAGVLTALTIGTSVLLTFIAINTFIDSLDKELSTSGLLDFGSNTFPYSDLVVFGNHQYTGHVKLTAGNITLIGRQQFQTLETDSNTLTVIGSIDASGHLKINSPKIESIDNRDILEKIMQHSEAEVPGSEAGQASDSPPAAESTTGSGTAPQAAAHPPSDPDPQIDYAYLNAAAARFNMSPQDYLDSLIRTEIDWESLPDPRLADEIMERNARELDRIFGSPTLETPAPLPEEPPRYPDAFTNTVYPYDDAGNILA</sequence>
<feature type="region of interest" description="Disordered" evidence="2">
    <location>
        <begin position="313"/>
        <end position="356"/>
    </location>
</feature>
<evidence type="ECO:0000313" key="4">
    <source>
        <dbReference type="EMBL" id="MDD9328578.1"/>
    </source>
</evidence>
<reference evidence="4" key="1">
    <citation type="submission" date="2022-10" db="EMBL/GenBank/DDBJ databases">
        <authorList>
            <person name="Boutroux M."/>
        </authorList>
    </citation>
    <scope>NUCLEOTIDE SEQUENCE</scope>
    <source>
        <strain evidence="4">51.81</strain>
    </source>
</reference>
<feature type="region of interest" description="Disordered" evidence="2">
    <location>
        <begin position="411"/>
        <end position="434"/>
    </location>
</feature>
<dbReference type="InterPro" id="IPR038283">
    <property type="entry name" value="Channel_colicin_C_sf"/>
</dbReference>
<feature type="compositionally biased region" description="Polar residues" evidence="2">
    <location>
        <begin position="323"/>
        <end position="341"/>
    </location>
</feature>
<evidence type="ECO:0000256" key="2">
    <source>
        <dbReference type="SAM" id="MobiDB-lite"/>
    </source>
</evidence>
<keyword evidence="3" id="KW-0472">Membrane</keyword>
<dbReference type="Gene3D" id="1.10.490.30">
    <property type="entry name" value="Colicin"/>
    <property type="match status" value="1"/>
</dbReference>
<gene>
    <name evidence="4" type="ORF">ORY91_002012</name>
    <name evidence="5" type="ORF">V9W64_04385</name>
</gene>
<keyword evidence="1" id="KW-0175">Coiled coil</keyword>
<keyword evidence="3" id="KW-0812">Transmembrane</keyword>
<evidence type="ECO:0000313" key="5">
    <source>
        <dbReference type="EMBL" id="WWY03966.1"/>
    </source>
</evidence>
<evidence type="ECO:0000256" key="1">
    <source>
        <dbReference type="SAM" id="Coils"/>
    </source>
</evidence>
<protein>
    <submittedName>
        <fullName evidence="4">Uncharacterized protein</fullName>
    </submittedName>
</protein>
<organism evidence="4">
    <name type="scientific">Neisseria leonii</name>
    <dbReference type="NCBI Taxonomy" id="2995413"/>
    <lineage>
        <taxon>Bacteria</taxon>
        <taxon>Pseudomonadati</taxon>
        <taxon>Pseudomonadota</taxon>
        <taxon>Betaproteobacteria</taxon>
        <taxon>Neisseriales</taxon>
        <taxon>Neisseriaceae</taxon>
        <taxon>Neisseria</taxon>
    </lineage>
</organism>
<keyword evidence="6" id="KW-1185">Reference proteome</keyword>
<dbReference type="EMBL" id="JAPQFL010000007">
    <property type="protein sequence ID" value="MDD9328578.1"/>
    <property type="molecule type" value="Genomic_DNA"/>
</dbReference>